<dbReference type="SUPFAM" id="SSF56112">
    <property type="entry name" value="Protein kinase-like (PK-like)"/>
    <property type="match status" value="1"/>
</dbReference>
<organism evidence="2">
    <name type="scientific">uncultured Propionibacteriaceae bacterium</name>
    <dbReference type="NCBI Taxonomy" id="257457"/>
    <lineage>
        <taxon>Bacteria</taxon>
        <taxon>Bacillati</taxon>
        <taxon>Actinomycetota</taxon>
        <taxon>Actinomycetes</taxon>
        <taxon>Propionibacteriales</taxon>
        <taxon>Propionibacteriaceae</taxon>
        <taxon>environmental samples</taxon>
    </lineage>
</organism>
<dbReference type="EC" id="2.7.1.39" evidence="2"/>
<protein>
    <submittedName>
        <fullName evidence="2">Homoserine kinase</fullName>
        <ecNumber evidence="2">2.7.1.39</ecNumber>
    </submittedName>
</protein>
<reference evidence="2" key="1">
    <citation type="submission" date="2020-02" db="EMBL/GenBank/DDBJ databases">
        <authorList>
            <person name="Meier V. D."/>
        </authorList>
    </citation>
    <scope>NUCLEOTIDE SEQUENCE</scope>
    <source>
        <strain evidence="2">AVDCRST_MAG75</strain>
    </source>
</reference>
<dbReference type="Gene3D" id="3.90.1200.10">
    <property type="match status" value="1"/>
</dbReference>
<dbReference type="Pfam" id="PF01636">
    <property type="entry name" value="APH"/>
    <property type="match status" value="1"/>
</dbReference>
<evidence type="ECO:0000313" key="2">
    <source>
        <dbReference type="EMBL" id="CAA9404058.1"/>
    </source>
</evidence>
<proteinExistence type="predicted"/>
<feature type="domain" description="Aminoglycoside phosphotransferase" evidence="1">
    <location>
        <begin position="6"/>
        <end position="225"/>
    </location>
</feature>
<gene>
    <name evidence="2" type="ORF">AVDCRST_MAG75-2323</name>
</gene>
<sequence>MRSFVNDVYLVDSGEGRFALKIYRHGRWSVEEVCWEQDLLRSSVAAGLAVAAPVPLVDGRLAGEVTYPEGQRPYALSVWVEGTKPQPPYTDALYRDFGELIAGFHAVGDGFSSSYPRRSFELGRDFGDPLAEVLDRLHGQPAERQVVADLGVEARQHLADFGAQGADWGVCHGDVTLDNIHLTASGPVLHDFDLARPGWRLGDFTGVRATPHWKVFAAGYAQRRELDAADSALPWMQVVDLIANLRFHLVQKPMILGTESLSEGWVDRELESLRTLAGELLA</sequence>
<keyword evidence="2" id="KW-0808">Transferase</keyword>
<dbReference type="InterPro" id="IPR002575">
    <property type="entry name" value="Aminoglycoside_PTrfase"/>
</dbReference>
<dbReference type="GO" id="GO:0004413">
    <property type="term" value="F:homoserine kinase activity"/>
    <property type="evidence" value="ECO:0007669"/>
    <property type="project" value="UniProtKB-EC"/>
</dbReference>
<name>A0A6J4P2G6_9ACTN</name>
<evidence type="ECO:0000259" key="1">
    <source>
        <dbReference type="Pfam" id="PF01636"/>
    </source>
</evidence>
<keyword evidence="2" id="KW-0418">Kinase</keyword>
<dbReference type="AlphaFoldDB" id="A0A6J4P2G6"/>
<accession>A0A6J4P2G6</accession>
<dbReference type="EMBL" id="CADCUO010000162">
    <property type="protein sequence ID" value="CAA9404058.1"/>
    <property type="molecule type" value="Genomic_DNA"/>
</dbReference>
<dbReference type="Gene3D" id="3.30.200.20">
    <property type="entry name" value="Phosphorylase Kinase, domain 1"/>
    <property type="match status" value="1"/>
</dbReference>
<dbReference type="InterPro" id="IPR011009">
    <property type="entry name" value="Kinase-like_dom_sf"/>
</dbReference>